<reference evidence="14" key="1">
    <citation type="submission" date="2022-11" db="UniProtKB">
        <authorList>
            <consortium name="EnsemblMetazoa"/>
        </authorList>
    </citation>
    <scope>IDENTIFICATION</scope>
</reference>
<feature type="transmembrane region" description="Helical" evidence="12">
    <location>
        <begin position="313"/>
        <end position="336"/>
    </location>
</feature>
<dbReference type="OMA" id="FIANSIC"/>
<dbReference type="SUPFAM" id="SSF81324">
    <property type="entry name" value="Voltage-gated potassium channels"/>
    <property type="match status" value="1"/>
</dbReference>
<keyword evidence="4 12" id="KW-0812">Transmembrane</keyword>
<keyword evidence="10 12" id="KW-0472">Membrane</keyword>
<evidence type="ECO:0000256" key="7">
    <source>
        <dbReference type="ARBA" id="ARBA00022958"/>
    </source>
</evidence>
<dbReference type="AlphaFoldDB" id="A0A913Y3P7"/>
<evidence type="ECO:0000256" key="2">
    <source>
        <dbReference type="ARBA" id="ARBA00022448"/>
    </source>
</evidence>
<dbReference type="InterPro" id="IPR027359">
    <property type="entry name" value="Volt_channel_dom_sf"/>
</dbReference>
<organism evidence="14 15">
    <name type="scientific">Exaiptasia diaphana</name>
    <name type="common">Tropical sea anemone</name>
    <name type="synonym">Aiptasia pulchella</name>
    <dbReference type="NCBI Taxonomy" id="2652724"/>
    <lineage>
        <taxon>Eukaryota</taxon>
        <taxon>Metazoa</taxon>
        <taxon>Cnidaria</taxon>
        <taxon>Anthozoa</taxon>
        <taxon>Hexacorallia</taxon>
        <taxon>Actiniaria</taxon>
        <taxon>Aiptasiidae</taxon>
        <taxon>Exaiptasia</taxon>
    </lineage>
</organism>
<feature type="transmembrane region" description="Helical" evidence="12">
    <location>
        <begin position="177"/>
        <end position="195"/>
    </location>
</feature>
<keyword evidence="7" id="KW-0630">Potassium</keyword>
<evidence type="ECO:0000256" key="9">
    <source>
        <dbReference type="ARBA" id="ARBA00023065"/>
    </source>
</evidence>
<keyword evidence="5" id="KW-0631">Potassium channel</keyword>
<keyword evidence="8 12" id="KW-1133">Transmembrane helix</keyword>
<keyword evidence="15" id="KW-1185">Reference proteome</keyword>
<evidence type="ECO:0000256" key="12">
    <source>
        <dbReference type="SAM" id="Phobius"/>
    </source>
</evidence>
<evidence type="ECO:0000256" key="1">
    <source>
        <dbReference type="ARBA" id="ARBA00004141"/>
    </source>
</evidence>
<dbReference type="EnsemblMetazoa" id="XM_021057963.2">
    <property type="protein sequence ID" value="XP_020913622.1"/>
    <property type="gene ID" value="LOC110251268"/>
</dbReference>
<keyword evidence="9" id="KW-0406">Ion transport</keyword>
<dbReference type="FunFam" id="1.10.287.70:FF:000028">
    <property type="entry name" value="potassium voltage-gated channel subfamily D member 3"/>
    <property type="match status" value="1"/>
</dbReference>
<feature type="transmembrane region" description="Helical" evidence="12">
    <location>
        <begin position="376"/>
        <end position="396"/>
    </location>
</feature>
<evidence type="ECO:0000256" key="10">
    <source>
        <dbReference type="ARBA" id="ARBA00023136"/>
    </source>
</evidence>
<keyword evidence="2" id="KW-0813">Transport</keyword>
<dbReference type="InterPro" id="IPR000210">
    <property type="entry name" value="BTB/POZ_dom"/>
</dbReference>
<feature type="transmembrane region" description="Helical" evidence="12">
    <location>
        <begin position="215"/>
        <end position="234"/>
    </location>
</feature>
<feature type="domain" description="BTB" evidence="13">
    <location>
        <begin position="32"/>
        <end position="130"/>
    </location>
</feature>
<accession>A0A913Y3P7</accession>
<dbReference type="PRINTS" id="PR01491">
    <property type="entry name" value="KVCHANNEL"/>
</dbReference>
<dbReference type="GO" id="GO:0051260">
    <property type="term" value="P:protein homooligomerization"/>
    <property type="evidence" value="ECO:0007669"/>
    <property type="project" value="InterPro"/>
</dbReference>
<proteinExistence type="predicted"/>
<evidence type="ECO:0000256" key="6">
    <source>
        <dbReference type="ARBA" id="ARBA00022882"/>
    </source>
</evidence>
<dbReference type="Gene3D" id="3.30.710.10">
    <property type="entry name" value="Potassium Channel Kv1.1, Chain A"/>
    <property type="match status" value="1"/>
</dbReference>
<keyword evidence="11" id="KW-0407">Ion channel</keyword>
<dbReference type="PANTHER" id="PTHR11537:SF105">
    <property type="entry name" value="POTASSIUM VOLTAGE-GATED CHANNEL PROTEIN SHAL"/>
    <property type="match status" value="1"/>
</dbReference>
<evidence type="ECO:0000259" key="13">
    <source>
        <dbReference type="SMART" id="SM00225"/>
    </source>
</evidence>
<keyword evidence="6" id="KW-0851">Voltage-gated channel</keyword>
<name>A0A913Y3P7_EXADI</name>
<dbReference type="GO" id="GO:0005249">
    <property type="term" value="F:voltage-gated potassium channel activity"/>
    <property type="evidence" value="ECO:0007669"/>
    <property type="project" value="InterPro"/>
</dbReference>
<evidence type="ECO:0000313" key="15">
    <source>
        <dbReference type="Proteomes" id="UP000887567"/>
    </source>
</evidence>
<sequence>MEQDCLGFNSSNPMGVKTAHVRWTCYRRPLTKRITINVGGRKFIVKENVFEKFPYSLLGNLRKYSYYDKEKKEYFFDRDPDAFRYVLDYCRTGRLHVSDEECFTGLLDELDFFRIPTSDIYNCTCCEEETSFNIQQIIDKRIEQAQGKKHVKYIPQTTRQKVWEFFSNDEYSSAASLYSNVIHIITVLSVVLIAFETVSCDVNIKCGEAYEDIFFIANSICVAAFTVDYVVRLVCAPERLKFVRGFLNIVDLLALLPFYIAITLKYVFRIYDDFSFIAILRLFRVFRIIKLAKRSERLKTMGGSIFKDGGSGAEVFFVLFGLLMVLTVFSTIIFFMEQTNSETAFGSIPETMWYTAVTITSLGYGDMVPSTILGKFFGIMTLLVGFLGSSLLIPVVQMKFGSFSKKQL</sequence>
<dbReference type="Pfam" id="PF02214">
    <property type="entry name" value="BTB_2"/>
    <property type="match status" value="1"/>
</dbReference>
<evidence type="ECO:0000256" key="4">
    <source>
        <dbReference type="ARBA" id="ARBA00022692"/>
    </source>
</evidence>
<dbReference type="InterPro" id="IPR028325">
    <property type="entry name" value="VG_K_chnl"/>
</dbReference>
<dbReference type="GO" id="GO:0008076">
    <property type="term" value="C:voltage-gated potassium channel complex"/>
    <property type="evidence" value="ECO:0007669"/>
    <property type="project" value="InterPro"/>
</dbReference>
<evidence type="ECO:0000256" key="5">
    <source>
        <dbReference type="ARBA" id="ARBA00022826"/>
    </source>
</evidence>
<dbReference type="SMART" id="SM00225">
    <property type="entry name" value="BTB"/>
    <property type="match status" value="1"/>
</dbReference>
<dbReference type="PRINTS" id="PR00169">
    <property type="entry name" value="KCHANNEL"/>
</dbReference>
<dbReference type="Gene3D" id="1.20.120.350">
    <property type="entry name" value="Voltage-gated potassium channels. Chain C"/>
    <property type="match status" value="1"/>
</dbReference>
<dbReference type="SUPFAM" id="SSF54695">
    <property type="entry name" value="POZ domain"/>
    <property type="match status" value="1"/>
</dbReference>
<protein>
    <recommendedName>
        <fullName evidence="13">BTB domain-containing protein</fullName>
    </recommendedName>
</protein>
<evidence type="ECO:0000256" key="8">
    <source>
        <dbReference type="ARBA" id="ARBA00022989"/>
    </source>
</evidence>
<dbReference type="OrthoDB" id="415460at2759"/>
<keyword evidence="3" id="KW-0633">Potassium transport</keyword>
<evidence type="ECO:0000313" key="14">
    <source>
        <dbReference type="EnsemblMetazoa" id="XP_020913622.1"/>
    </source>
</evidence>
<dbReference type="RefSeq" id="XP_020913622.1">
    <property type="nucleotide sequence ID" value="XM_021057963.2"/>
</dbReference>
<dbReference type="Gene3D" id="1.10.287.70">
    <property type="match status" value="1"/>
</dbReference>
<dbReference type="KEGG" id="epa:110251268"/>
<dbReference type="PANTHER" id="PTHR11537">
    <property type="entry name" value="VOLTAGE-GATED POTASSIUM CHANNEL"/>
    <property type="match status" value="1"/>
</dbReference>
<dbReference type="GeneID" id="110251268"/>
<dbReference type="InterPro" id="IPR003968">
    <property type="entry name" value="K_chnl_volt-dep_Kv"/>
</dbReference>
<evidence type="ECO:0000256" key="11">
    <source>
        <dbReference type="ARBA" id="ARBA00023303"/>
    </source>
</evidence>
<dbReference type="InterPro" id="IPR011333">
    <property type="entry name" value="SKP1/BTB/POZ_sf"/>
</dbReference>
<dbReference type="InterPro" id="IPR003131">
    <property type="entry name" value="T1-type_BTB"/>
</dbReference>
<dbReference type="Pfam" id="PF00520">
    <property type="entry name" value="Ion_trans"/>
    <property type="match status" value="1"/>
</dbReference>
<dbReference type="Proteomes" id="UP000887567">
    <property type="component" value="Unplaced"/>
</dbReference>
<dbReference type="InterPro" id="IPR005821">
    <property type="entry name" value="Ion_trans_dom"/>
</dbReference>
<dbReference type="GO" id="GO:0001508">
    <property type="term" value="P:action potential"/>
    <property type="evidence" value="ECO:0007669"/>
    <property type="project" value="TreeGrafter"/>
</dbReference>
<feature type="transmembrane region" description="Helical" evidence="12">
    <location>
        <begin position="246"/>
        <end position="268"/>
    </location>
</feature>
<comment type="subcellular location">
    <subcellularLocation>
        <location evidence="1">Membrane</location>
        <topology evidence="1">Multi-pass membrane protein</topology>
    </subcellularLocation>
</comment>
<evidence type="ECO:0000256" key="3">
    <source>
        <dbReference type="ARBA" id="ARBA00022538"/>
    </source>
</evidence>